<proteinExistence type="predicted"/>
<dbReference type="Proteomes" id="UP001519332">
    <property type="component" value="Unassembled WGS sequence"/>
</dbReference>
<evidence type="ECO:0000313" key="5">
    <source>
        <dbReference type="EMBL" id="MBP2323393.1"/>
    </source>
</evidence>
<sequence length="707" mass="74579">MRIFRKGRNRTDLEGQLAEGGFPAGVGVPSTVLVALLILLAGFSALHLREPAVSAPEAVVESQRALVQSMARSVAATAGQNVADLRTAVTVSDPAREPADLLAAVNQSQPKWQGLSLLERDTGKPIATRGEPIPAPDPLTDAMITPVVRADGELWMVVSVVLPDDSGRVLVAATASGIPSVPLDADLRQGLLLTNQNSQIIDRRGTVPAVDDQPAQSLLASAAAAASAGQTGSYVGEPGLDERAMVVAYAPVVDARGLSLLSVVRSPLAEAGPTQQGVRPALALVIVALAGFGLIRMALVGPVRRLRADMLQVAGGNLDHRTRLSHSSETRRIAAAVEYCRASFRGDPAPRVRRWPLLSARIAVFLAALGVLAWSGWVALTVGAGTAQVPDSVVSGHRSQVGNAAETIRRTVGDGFTDLQSVARLNGSRDPAVLLPVVQELAGQERFRSVYVIDRSGVVTPTSAGRPPLRGINVLPADPGVRLQDTAGRVPVLFAHALLPGANFTLVAEFDVDHLADLLRRAPGRVRLVDSELRTLAATDGFVAFEQLPGQDARRGVAEALSGRPAARVDGAGRDRSVLVARPVEDLPWAIVSQKPVSELSLPGNEVRRGAMLVALIGGLLAILLFGWHHLVLIRPLRRVAAAGKFTGVIFPERQDEIGTIACCLEICRQALSDGVERLGVARRPRGAATEDTMQLPRITADTRAEV</sequence>
<gene>
    <name evidence="5" type="ORF">JOF56_003778</name>
</gene>
<evidence type="ECO:0000256" key="3">
    <source>
        <dbReference type="SAM" id="Phobius"/>
    </source>
</evidence>
<accession>A0ABS4THQ3</accession>
<feature type="transmembrane region" description="Helical" evidence="3">
    <location>
        <begin position="358"/>
        <end position="380"/>
    </location>
</feature>
<name>A0ABS4THQ3_9PSEU</name>
<keyword evidence="2 3" id="KW-1133">Transmembrane helix</keyword>
<feature type="domain" description="HAMP" evidence="4">
    <location>
        <begin position="295"/>
        <end position="338"/>
    </location>
</feature>
<keyword evidence="6" id="KW-1185">Reference proteome</keyword>
<evidence type="ECO:0000259" key="4">
    <source>
        <dbReference type="Pfam" id="PF00672"/>
    </source>
</evidence>
<feature type="transmembrane region" description="Helical" evidence="3">
    <location>
        <begin position="281"/>
        <end position="300"/>
    </location>
</feature>
<evidence type="ECO:0000313" key="6">
    <source>
        <dbReference type="Proteomes" id="UP001519332"/>
    </source>
</evidence>
<reference evidence="5 6" key="1">
    <citation type="submission" date="2021-03" db="EMBL/GenBank/DDBJ databases">
        <title>Sequencing the genomes of 1000 actinobacteria strains.</title>
        <authorList>
            <person name="Klenk H.-P."/>
        </authorList>
    </citation>
    <scope>NUCLEOTIDE SEQUENCE [LARGE SCALE GENOMIC DNA]</scope>
    <source>
        <strain evidence="5 6">DSM 46670</strain>
    </source>
</reference>
<comment type="caution">
    <text evidence="5">The sequence shown here is derived from an EMBL/GenBank/DDBJ whole genome shotgun (WGS) entry which is preliminary data.</text>
</comment>
<organism evidence="5 6">
    <name type="scientific">Kibdelosporangium banguiense</name>
    <dbReference type="NCBI Taxonomy" id="1365924"/>
    <lineage>
        <taxon>Bacteria</taxon>
        <taxon>Bacillati</taxon>
        <taxon>Actinomycetota</taxon>
        <taxon>Actinomycetes</taxon>
        <taxon>Pseudonocardiales</taxon>
        <taxon>Pseudonocardiaceae</taxon>
        <taxon>Kibdelosporangium</taxon>
    </lineage>
</organism>
<keyword evidence="1 3" id="KW-0812">Transmembrane</keyword>
<evidence type="ECO:0000256" key="2">
    <source>
        <dbReference type="ARBA" id="ARBA00022989"/>
    </source>
</evidence>
<feature type="transmembrane region" description="Helical" evidence="3">
    <location>
        <begin position="610"/>
        <end position="629"/>
    </location>
</feature>
<evidence type="ECO:0000256" key="1">
    <source>
        <dbReference type="ARBA" id="ARBA00022692"/>
    </source>
</evidence>
<dbReference type="RefSeq" id="WP_209639723.1">
    <property type="nucleotide sequence ID" value="NZ_JAGINW010000001.1"/>
</dbReference>
<dbReference type="InterPro" id="IPR003660">
    <property type="entry name" value="HAMP_dom"/>
</dbReference>
<keyword evidence="3" id="KW-0472">Membrane</keyword>
<dbReference type="EMBL" id="JAGINW010000001">
    <property type="protein sequence ID" value="MBP2323393.1"/>
    <property type="molecule type" value="Genomic_DNA"/>
</dbReference>
<protein>
    <recommendedName>
        <fullName evidence="4">HAMP domain-containing protein</fullName>
    </recommendedName>
</protein>
<dbReference type="Pfam" id="PF00672">
    <property type="entry name" value="HAMP"/>
    <property type="match status" value="1"/>
</dbReference>
<feature type="transmembrane region" description="Helical" evidence="3">
    <location>
        <begin position="21"/>
        <end position="46"/>
    </location>
</feature>